<accession>A0A7X0JRL9</accession>
<protein>
    <submittedName>
        <fullName evidence="2">Uncharacterized protein</fullName>
    </submittedName>
</protein>
<evidence type="ECO:0000313" key="2">
    <source>
        <dbReference type="EMBL" id="MBB6520499.1"/>
    </source>
</evidence>
<gene>
    <name evidence="2" type="ORF">HNR48_000777</name>
</gene>
<sequence>MLLRILCLLLIAAIASSSSFIVHVLTVEWLPGWIGQQMEGRTISPSWDVRYIAMMTSIEYGVAALLIYHFARDKLLAWGIPLVILFMFALLAATHGALIRQPFMDYIVGNPMQVVLVQNGFKYLIWFLMSVITVLGYEFLHRKFVSKSNNQA</sequence>
<evidence type="ECO:0000256" key="1">
    <source>
        <dbReference type="SAM" id="Phobius"/>
    </source>
</evidence>
<dbReference type="AlphaFoldDB" id="A0A7X0JRL9"/>
<proteinExistence type="predicted"/>
<feature type="transmembrane region" description="Helical" evidence="1">
    <location>
        <begin position="120"/>
        <end position="140"/>
    </location>
</feature>
<organism evidence="2 3">
    <name type="scientific">Pseudoteredinibacter isoporae</name>
    <dbReference type="NCBI Taxonomy" id="570281"/>
    <lineage>
        <taxon>Bacteria</taxon>
        <taxon>Pseudomonadati</taxon>
        <taxon>Pseudomonadota</taxon>
        <taxon>Gammaproteobacteria</taxon>
        <taxon>Cellvibrionales</taxon>
        <taxon>Cellvibrionaceae</taxon>
        <taxon>Pseudoteredinibacter</taxon>
    </lineage>
</organism>
<feature type="transmembrane region" description="Helical" evidence="1">
    <location>
        <begin position="48"/>
        <end position="68"/>
    </location>
</feature>
<reference evidence="2 3" key="1">
    <citation type="submission" date="2020-08" db="EMBL/GenBank/DDBJ databases">
        <title>Genomic Encyclopedia of Type Strains, Phase IV (KMG-IV): sequencing the most valuable type-strain genomes for metagenomic binning, comparative biology and taxonomic classification.</title>
        <authorList>
            <person name="Goeker M."/>
        </authorList>
    </citation>
    <scope>NUCLEOTIDE SEQUENCE [LARGE SCALE GENOMIC DNA]</scope>
    <source>
        <strain evidence="2 3">DSM 22368</strain>
    </source>
</reference>
<evidence type="ECO:0000313" key="3">
    <source>
        <dbReference type="Proteomes" id="UP000528457"/>
    </source>
</evidence>
<name>A0A7X0JRL9_9GAMM</name>
<keyword evidence="1" id="KW-0812">Transmembrane</keyword>
<dbReference type="InParanoid" id="A0A7X0JRL9"/>
<keyword evidence="1" id="KW-0472">Membrane</keyword>
<feature type="transmembrane region" description="Helical" evidence="1">
    <location>
        <begin position="75"/>
        <end position="100"/>
    </location>
</feature>
<dbReference type="EMBL" id="JACHHT010000001">
    <property type="protein sequence ID" value="MBB6520499.1"/>
    <property type="molecule type" value="Genomic_DNA"/>
</dbReference>
<dbReference type="Proteomes" id="UP000528457">
    <property type="component" value="Unassembled WGS sequence"/>
</dbReference>
<dbReference type="RefSeq" id="WP_208020065.1">
    <property type="nucleotide sequence ID" value="NZ_JAAONY010000001.1"/>
</dbReference>
<keyword evidence="3" id="KW-1185">Reference proteome</keyword>
<comment type="caution">
    <text evidence="2">The sequence shown here is derived from an EMBL/GenBank/DDBJ whole genome shotgun (WGS) entry which is preliminary data.</text>
</comment>
<keyword evidence="1" id="KW-1133">Transmembrane helix</keyword>